<dbReference type="InterPro" id="IPR013328">
    <property type="entry name" value="6PGD_dom2"/>
</dbReference>
<evidence type="ECO:0000256" key="14">
    <source>
        <dbReference type="PIRSR" id="PIRSR000109-2"/>
    </source>
</evidence>
<dbReference type="InterPro" id="IPR006115">
    <property type="entry name" value="6PGDH_NADP-bd"/>
</dbReference>
<feature type="active site" description="Proton donor" evidence="13">
    <location>
        <position position="202"/>
    </location>
</feature>
<evidence type="ECO:0000256" key="16">
    <source>
        <dbReference type="RuleBase" id="RU000485"/>
    </source>
</evidence>
<evidence type="ECO:0000256" key="2">
    <source>
        <dbReference type="ARBA" id="ARBA00004874"/>
    </source>
</evidence>
<dbReference type="Gene3D" id="1.10.1040.10">
    <property type="entry name" value="N-(1-d-carboxylethyl)-l-norvaline Dehydrogenase, domain 2"/>
    <property type="match status" value="1"/>
</dbReference>
<protein>
    <recommendedName>
        <fullName evidence="6 12">6-phosphogluconate dehydrogenase, decarboxylating</fullName>
        <ecNumber evidence="5 12">1.1.1.44</ecNumber>
    </recommendedName>
</protein>
<feature type="active site" description="Proton acceptor" evidence="13">
    <location>
        <position position="195"/>
    </location>
</feature>
<evidence type="ECO:0000313" key="19">
    <source>
        <dbReference type="Proteomes" id="UP000270296"/>
    </source>
</evidence>
<organism evidence="20">
    <name type="scientific">Soboliphyme baturini</name>
    <dbReference type="NCBI Taxonomy" id="241478"/>
    <lineage>
        <taxon>Eukaryota</taxon>
        <taxon>Metazoa</taxon>
        <taxon>Ecdysozoa</taxon>
        <taxon>Nematoda</taxon>
        <taxon>Enoplea</taxon>
        <taxon>Dorylaimia</taxon>
        <taxon>Dioctophymatida</taxon>
        <taxon>Dioctophymatoidea</taxon>
        <taxon>Soboliphymatidae</taxon>
        <taxon>Soboliphyme</taxon>
    </lineage>
</organism>
<dbReference type="SUPFAM" id="SSF51735">
    <property type="entry name" value="NAD(P)-binding Rossmann-fold domains"/>
    <property type="match status" value="1"/>
</dbReference>
<feature type="binding site" evidence="15">
    <location>
        <begin position="22"/>
        <end position="27"/>
    </location>
    <ligand>
        <name>NADP(+)</name>
        <dbReference type="ChEBI" id="CHEBI:58349"/>
    </ligand>
</feature>
<dbReference type="FunFam" id="1.10.1040.10:FF:000002">
    <property type="entry name" value="6-phosphogluconate dehydrogenase, decarboxylating"/>
    <property type="match status" value="1"/>
</dbReference>
<dbReference type="GO" id="GO:0019521">
    <property type="term" value="P:D-gluconate metabolic process"/>
    <property type="evidence" value="ECO:0007669"/>
    <property type="project" value="UniProtKB-KW"/>
</dbReference>
<dbReference type="AlphaFoldDB" id="A0A183IXM9"/>
<dbReference type="EC" id="1.1.1.44" evidence="5 12"/>
<dbReference type="GO" id="GO:0004616">
    <property type="term" value="F:phosphogluconate dehydrogenase (decarboxylating) activity"/>
    <property type="evidence" value="ECO:0007669"/>
    <property type="project" value="UniProtKB-EC"/>
</dbReference>
<evidence type="ECO:0000256" key="9">
    <source>
        <dbReference type="ARBA" id="ARBA00023064"/>
    </source>
</evidence>
<feature type="domain" description="6-phosphogluconate dehydrogenase C-terminal" evidence="17">
    <location>
        <begin position="191"/>
        <end position="481"/>
    </location>
</feature>
<comment type="catalytic activity">
    <reaction evidence="11 12 16">
        <text>6-phospho-D-gluconate + NADP(+) = D-ribulose 5-phosphate + CO2 + NADPH</text>
        <dbReference type="Rhea" id="RHEA:10116"/>
        <dbReference type="ChEBI" id="CHEBI:16526"/>
        <dbReference type="ChEBI" id="CHEBI:57783"/>
        <dbReference type="ChEBI" id="CHEBI:58121"/>
        <dbReference type="ChEBI" id="CHEBI:58349"/>
        <dbReference type="ChEBI" id="CHEBI:58759"/>
        <dbReference type="EC" id="1.1.1.44"/>
    </reaction>
</comment>
<proteinExistence type="inferred from homology"/>
<feature type="binding site" evidence="14">
    <location>
        <position position="464"/>
    </location>
    <ligand>
        <name>substrate</name>
        <note>ligand shared between dimeric partners</note>
    </ligand>
</feature>
<dbReference type="EMBL" id="UZAM01011533">
    <property type="protein sequence ID" value="VDP16804.1"/>
    <property type="molecule type" value="Genomic_DNA"/>
</dbReference>
<evidence type="ECO:0000256" key="13">
    <source>
        <dbReference type="PIRSR" id="PIRSR000109-1"/>
    </source>
</evidence>
<evidence type="ECO:0000313" key="18">
    <source>
        <dbReference type="EMBL" id="VDP16804.1"/>
    </source>
</evidence>
<comment type="similarity">
    <text evidence="3 12 16">Belongs to the 6-phosphogluconate dehydrogenase family.</text>
</comment>
<dbReference type="WBParaSite" id="SBAD_0000868601-mRNA-1">
    <property type="protein sequence ID" value="SBAD_0000868601-mRNA-1"/>
    <property type="gene ID" value="SBAD_0000868601"/>
</dbReference>
<feature type="binding site" evidence="14">
    <location>
        <position position="458"/>
    </location>
    <ligand>
        <name>substrate</name>
        <note>ligand shared between dimeric partners</note>
    </ligand>
</feature>
<feature type="binding site" evidence="15">
    <location>
        <begin position="45"/>
        <end position="47"/>
    </location>
    <ligand>
        <name>NADP(+)</name>
        <dbReference type="ChEBI" id="CHEBI:58349"/>
    </ligand>
</feature>
<dbReference type="GO" id="GO:0050661">
    <property type="term" value="F:NADP binding"/>
    <property type="evidence" value="ECO:0007669"/>
    <property type="project" value="InterPro"/>
</dbReference>
<feature type="binding site" description="in other chain" evidence="14">
    <location>
        <begin position="141"/>
        <end position="143"/>
    </location>
    <ligand>
        <name>substrate</name>
        <note>ligand shared between dimeric partners</note>
    </ligand>
</feature>
<evidence type="ECO:0000313" key="20">
    <source>
        <dbReference type="WBParaSite" id="SBAD_0000868601-mRNA-1"/>
    </source>
</evidence>
<keyword evidence="19" id="KW-1185">Reference proteome</keyword>
<dbReference type="FunFam" id="3.40.50.720:FF:000007">
    <property type="entry name" value="6-phosphogluconate dehydrogenase, decarboxylating"/>
    <property type="match status" value="1"/>
</dbReference>
<evidence type="ECO:0000259" key="17">
    <source>
        <dbReference type="SMART" id="SM01350"/>
    </source>
</evidence>
<evidence type="ECO:0000256" key="15">
    <source>
        <dbReference type="PIRSR" id="PIRSR000109-3"/>
    </source>
</evidence>
<dbReference type="InterPro" id="IPR006113">
    <property type="entry name" value="6PGDH_Gnd/GntZ"/>
</dbReference>
<evidence type="ECO:0000256" key="11">
    <source>
        <dbReference type="ARBA" id="ARBA00048640"/>
    </source>
</evidence>
<dbReference type="Gene3D" id="3.40.50.720">
    <property type="entry name" value="NAD(P)-binding Rossmann-like Domain"/>
    <property type="match status" value="1"/>
</dbReference>
<comment type="pathway">
    <text evidence="2 12 16">Carbohydrate degradation; pentose phosphate pathway; D-ribulose 5-phosphate from D-glucose 6-phosphate (oxidative stage): step 3/3.</text>
</comment>
<sequence>MSADCCSGIKCEPAKADIAVIGLAVMGQNLILNMNDNGFKVCAFNRTVSKVSSFLNNEAKGTKIIGANSLEEMVNKLKNPRIVMLMVKAGKPVDDFIELLIPLLHEHDIIIDGGNSFYKDTQRRYNLLKKHGMYFVGCGVSGGEEGARHGPSLMPGGAAEAWPHIKNIFQSIAAKVNNEPCCQWIGNDGAGHYVKMVHNGIEYGDMQLICESYHFLREVQNLSHDEMAAVFEKWNQGELDSFLIEMTAHILKYKDVDGKPLVTKIRDSAGQKGTGKWTAESALDMGVPVSLIAEAVFARCLSAMKERAEASSVLPQPASARPTEGYTDHVKAVRSNALYASKIISYAQGFMLLQKAASSFGWNLNFCEIAKLWRGGCIIRSAFLKRISEAYSRNPNLDNLLFDQFFCDAIKRCQFSLRKVVSAAVLYGLPVPAFSSALAFYDGLRCPTLPANLIQALRDNFGAHTYERIDNPGVFVHTDWTGHGGRVASSTYSL</sequence>
<dbReference type="Pfam" id="PF03446">
    <property type="entry name" value="NAD_binding_2"/>
    <property type="match status" value="1"/>
</dbReference>
<dbReference type="Pfam" id="PF00393">
    <property type="entry name" value="6PGD"/>
    <property type="match status" value="1"/>
</dbReference>
<dbReference type="PRINTS" id="PR00076">
    <property type="entry name" value="6PGDHDRGNASE"/>
</dbReference>
<keyword evidence="7 12" id="KW-0521">NADP</keyword>
<dbReference type="Proteomes" id="UP000270296">
    <property type="component" value="Unassembled WGS sequence"/>
</dbReference>
<keyword evidence="10 12" id="KW-0570">Pentose shunt</keyword>
<dbReference type="InterPro" id="IPR036291">
    <property type="entry name" value="NAD(P)-bd_dom_sf"/>
</dbReference>
<dbReference type="Gene3D" id="1.20.5.320">
    <property type="entry name" value="6-Phosphogluconate Dehydrogenase, domain 3"/>
    <property type="match status" value="1"/>
</dbReference>
<dbReference type="PANTHER" id="PTHR11811">
    <property type="entry name" value="6-PHOSPHOGLUCONATE DEHYDROGENASE"/>
    <property type="match status" value="1"/>
</dbReference>
<dbReference type="SUPFAM" id="SSF48179">
    <property type="entry name" value="6-phosphogluconate dehydrogenase C-terminal domain-like"/>
    <property type="match status" value="1"/>
</dbReference>
<dbReference type="InterPro" id="IPR006114">
    <property type="entry name" value="6PGDH_C"/>
</dbReference>
<dbReference type="InterPro" id="IPR008927">
    <property type="entry name" value="6-PGluconate_DH-like_C_sf"/>
</dbReference>
<evidence type="ECO:0000256" key="6">
    <source>
        <dbReference type="ARBA" id="ARBA00018193"/>
    </source>
</evidence>
<reference evidence="20" key="1">
    <citation type="submission" date="2016-06" db="UniProtKB">
        <authorList>
            <consortium name="WormBaseParasite"/>
        </authorList>
    </citation>
    <scope>IDENTIFICATION</scope>
</reference>
<feature type="binding site" description="in other chain" evidence="14">
    <location>
        <position position="272"/>
    </location>
    <ligand>
        <name>substrate</name>
        <note>ligand shared between dimeric partners</note>
    </ligand>
</feature>
<feature type="binding site" description="in other chain" evidence="14">
    <location>
        <position position="299"/>
    </location>
    <ligand>
        <name>substrate</name>
        <note>ligand shared between dimeric partners</note>
    </ligand>
</feature>
<name>A0A183IXM9_9BILA</name>
<evidence type="ECO:0000256" key="10">
    <source>
        <dbReference type="ARBA" id="ARBA00023126"/>
    </source>
</evidence>
<comment type="subunit">
    <text evidence="4 12">Homodimer.</text>
</comment>
<gene>
    <name evidence="18" type="ORF">SBAD_LOCUS8377</name>
</gene>
<feature type="binding site" evidence="15">
    <location>
        <position position="115"/>
    </location>
    <ligand>
        <name>NADP(+)</name>
        <dbReference type="ChEBI" id="CHEBI:58349"/>
    </ligand>
</feature>
<feature type="binding site" description="in other chain" evidence="14">
    <location>
        <position position="115"/>
    </location>
    <ligand>
        <name>substrate</name>
        <note>ligand shared between dimeric partners</note>
    </ligand>
</feature>
<evidence type="ECO:0000256" key="3">
    <source>
        <dbReference type="ARBA" id="ARBA00008419"/>
    </source>
</evidence>
<keyword evidence="8 12" id="KW-0560">Oxidoreductase</keyword>
<evidence type="ECO:0000256" key="5">
    <source>
        <dbReference type="ARBA" id="ARBA00013011"/>
    </source>
</evidence>
<evidence type="ECO:0000256" key="4">
    <source>
        <dbReference type="ARBA" id="ARBA00011738"/>
    </source>
</evidence>
<dbReference type="FunFam" id="1.20.5.320:FF:000002">
    <property type="entry name" value="6-phosphogluconate dehydrogenase, decarboxylating"/>
    <property type="match status" value="1"/>
</dbReference>
<dbReference type="UniPathway" id="UPA00115">
    <property type="reaction ID" value="UER00410"/>
</dbReference>
<evidence type="ECO:0000256" key="1">
    <source>
        <dbReference type="ARBA" id="ARBA00002526"/>
    </source>
</evidence>
<reference evidence="18 19" key="2">
    <citation type="submission" date="2018-11" db="EMBL/GenBank/DDBJ databases">
        <authorList>
            <consortium name="Pathogen Informatics"/>
        </authorList>
    </citation>
    <scope>NUCLEOTIDE SEQUENCE [LARGE SCALE GENOMIC DNA]</scope>
</reference>
<evidence type="ECO:0000256" key="8">
    <source>
        <dbReference type="ARBA" id="ARBA00023002"/>
    </source>
</evidence>
<accession>A0A183IXM9</accession>
<dbReference type="NCBIfam" id="TIGR00873">
    <property type="entry name" value="gnd"/>
    <property type="match status" value="1"/>
</dbReference>
<feature type="binding site" description="in other chain" evidence="14">
    <location>
        <begin position="198"/>
        <end position="199"/>
    </location>
    <ligand>
        <name>substrate</name>
        <note>ligand shared between dimeric partners</note>
    </ligand>
</feature>
<dbReference type="InterPro" id="IPR006183">
    <property type="entry name" value="Pgluconate_DH"/>
</dbReference>
<evidence type="ECO:0000256" key="7">
    <source>
        <dbReference type="ARBA" id="ARBA00022857"/>
    </source>
</evidence>
<dbReference type="SMART" id="SM01350">
    <property type="entry name" value="6PGD"/>
    <property type="match status" value="1"/>
</dbReference>
<comment type="function">
    <text evidence="1 12">Catalyzes the oxidative decarboxylation of 6-phosphogluconate to ribulose 5-phosphate and CO(2), with concomitant reduction of NADP to NADPH.</text>
</comment>
<dbReference type="PROSITE" id="PS00461">
    <property type="entry name" value="6PGD"/>
    <property type="match status" value="1"/>
</dbReference>
<feature type="binding site" evidence="15">
    <location>
        <begin position="87"/>
        <end position="89"/>
    </location>
    <ligand>
        <name>NADP(+)</name>
        <dbReference type="ChEBI" id="CHEBI:58349"/>
    </ligand>
</feature>
<evidence type="ECO:0000256" key="12">
    <source>
        <dbReference type="PIRNR" id="PIRNR000109"/>
    </source>
</evidence>
<feature type="binding site" description="in other chain" evidence="14">
    <location>
        <position position="203"/>
    </location>
    <ligand>
        <name>substrate</name>
        <note>ligand shared between dimeric partners</note>
    </ligand>
</feature>
<dbReference type="NCBIfam" id="NF006765">
    <property type="entry name" value="PRK09287.1"/>
    <property type="match status" value="1"/>
</dbReference>
<dbReference type="GO" id="GO:0006098">
    <property type="term" value="P:pentose-phosphate shunt"/>
    <property type="evidence" value="ECO:0007669"/>
    <property type="project" value="UniProtKB-UniPathway"/>
</dbReference>
<dbReference type="OrthoDB" id="434986at2759"/>
<keyword evidence="9 16" id="KW-0311">Gluconate utilization</keyword>
<dbReference type="InterPro" id="IPR006184">
    <property type="entry name" value="6PGdom_BS"/>
</dbReference>
<dbReference type="PIRSF" id="PIRSF000109">
    <property type="entry name" value="6PGD"/>
    <property type="match status" value="1"/>
</dbReference>